<dbReference type="GO" id="GO:0006457">
    <property type="term" value="P:protein folding"/>
    <property type="evidence" value="ECO:0007669"/>
    <property type="project" value="TreeGrafter"/>
</dbReference>
<dbReference type="Pfam" id="PF14050">
    <property type="entry name" value="Nudc_N"/>
    <property type="match status" value="1"/>
</dbReference>
<reference evidence="5" key="1">
    <citation type="journal article" date="2010" name="Nature">
        <title>The Amphimedon queenslandica genome and the evolution of animal complexity.</title>
        <authorList>
            <person name="Srivastava M."/>
            <person name="Simakov O."/>
            <person name="Chapman J."/>
            <person name="Fahey B."/>
            <person name="Gauthier M.E."/>
            <person name="Mitros T."/>
            <person name="Richards G.S."/>
            <person name="Conaco C."/>
            <person name="Dacre M."/>
            <person name="Hellsten U."/>
            <person name="Larroux C."/>
            <person name="Putnam N.H."/>
            <person name="Stanke M."/>
            <person name="Adamska M."/>
            <person name="Darling A."/>
            <person name="Degnan S.M."/>
            <person name="Oakley T.H."/>
            <person name="Plachetzki D.C."/>
            <person name="Zhai Y."/>
            <person name="Adamski M."/>
            <person name="Calcino A."/>
            <person name="Cummins S.F."/>
            <person name="Goodstein D.M."/>
            <person name="Harris C."/>
            <person name="Jackson D.J."/>
            <person name="Leys S.P."/>
            <person name="Shu S."/>
            <person name="Woodcroft B.J."/>
            <person name="Vervoort M."/>
            <person name="Kosik K.S."/>
            <person name="Manning G."/>
            <person name="Degnan B.M."/>
            <person name="Rokhsar D.S."/>
        </authorList>
    </citation>
    <scope>NUCLEOTIDE SEQUENCE [LARGE SCALE GENOMIC DNA]</scope>
</reference>
<dbReference type="InterPro" id="IPR008978">
    <property type="entry name" value="HSP20-like_chaperone"/>
</dbReference>
<dbReference type="Proteomes" id="UP000007879">
    <property type="component" value="Unassembled WGS sequence"/>
</dbReference>
<accession>A0A1X7V725</accession>
<dbReference type="OrthoDB" id="515366at2759"/>
<dbReference type="GO" id="GO:0051082">
    <property type="term" value="F:unfolded protein binding"/>
    <property type="evidence" value="ECO:0007669"/>
    <property type="project" value="TreeGrafter"/>
</dbReference>
<sequence>MAAIAPGSLWGEEGTYDSVLLSILKSCGKIQPFFECIFSFLSRRTDFYIIMEQEHAEMGFPQGMALNMVIQAFKKYEILTRKREAELLREAETRRIDLMTDDLSELPKIDVPSSTVEQLNKLTKSRLVERKGNRQKLQHPQSELVTAKVEHEQIRVSESVPVNNFKKDSASDSVSPAIPSLPVQPPGQPSSAQVPTSLASSIKEPSKASDTYNGSNAGNYAWSQTMTDVDIRVPVSSGTTGKDLKIEIKNDSLLVEALKPEKKVLLGGQLLHRIKVEESMWSLDKDASVVHINVEKTKEIMWKSVFTGEDGIDLTKVDTSRDISEFDQEAQAAIQKVTYDHHMKMLGRPTSSEQRAHDILKKAWDAPGSPFKGTPFDPSKVNIAGVW</sequence>
<dbReference type="GO" id="GO:0005737">
    <property type="term" value="C:cytoplasm"/>
    <property type="evidence" value="ECO:0007669"/>
    <property type="project" value="TreeGrafter"/>
</dbReference>
<dbReference type="Pfam" id="PF04969">
    <property type="entry name" value="CS"/>
    <property type="match status" value="1"/>
</dbReference>
<feature type="region of interest" description="Disordered" evidence="2">
    <location>
        <begin position="160"/>
        <end position="216"/>
    </location>
</feature>
<organism evidence="4">
    <name type="scientific">Amphimedon queenslandica</name>
    <name type="common">Sponge</name>
    <dbReference type="NCBI Taxonomy" id="400682"/>
    <lineage>
        <taxon>Eukaryota</taxon>
        <taxon>Metazoa</taxon>
        <taxon>Porifera</taxon>
        <taxon>Demospongiae</taxon>
        <taxon>Heteroscleromorpha</taxon>
        <taxon>Haplosclerida</taxon>
        <taxon>Niphatidae</taxon>
        <taxon>Amphimedon</taxon>
    </lineage>
</organism>
<evidence type="ECO:0000313" key="4">
    <source>
        <dbReference type="EnsemblMetazoa" id="Aqu2.1.35788_001"/>
    </source>
</evidence>
<evidence type="ECO:0000256" key="2">
    <source>
        <dbReference type="SAM" id="MobiDB-lite"/>
    </source>
</evidence>
<evidence type="ECO:0000256" key="1">
    <source>
        <dbReference type="ARBA" id="ARBA00022553"/>
    </source>
</evidence>
<proteinExistence type="predicted"/>
<dbReference type="InterPro" id="IPR025934">
    <property type="entry name" value="NudC_N_dom"/>
</dbReference>
<dbReference type="EnsemblMetazoa" id="Aqu2.1.35788_001">
    <property type="protein sequence ID" value="Aqu2.1.35788_001"/>
    <property type="gene ID" value="Aqu2.1.35788"/>
</dbReference>
<evidence type="ECO:0000313" key="5">
    <source>
        <dbReference type="Proteomes" id="UP000007879"/>
    </source>
</evidence>
<protein>
    <recommendedName>
        <fullName evidence="3">CS domain-containing protein</fullName>
    </recommendedName>
</protein>
<dbReference type="CDD" id="cd06467">
    <property type="entry name" value="p23_NUDC_like"/>
    <property type="match status" value="1"/>
</dbReference>
<dbReference type="PANTHER" id="PTHR12356">
    <property type="entry name" value="NUCLEAR MOVEMENT PROTEIN NUDC"/>
    <property type="match status" value="1"/>
</dbReference>
<dbReference type="SUPFAM" id="SSF49764">
    <property type="entry name" value="HSP20-like chaperones"/>
    <property type="match status" value="1"/>
</dbReference>
<dbReference type="STRING" id="400682.A0A1X7V725"/>
<dbReference type="InterPro" id="IPR037898">
    <property type="entry name" value="NudC_fam"/>
</dbReference>
<dbReference type="PANTHER" id="PTHR12356:SF19">
    <property type="entry name" value="NUDC DOMAIN-CONTAINING PROTEIN 3"/>
    <property type="match status" value="1"/>
</dbReference>
<dbReference type="AlphaFoldDB" id="A0A1X7V725"/>
<dbReference type="OMA" id="LWWDRLF"/>
<dbReference type="InParanoid" id="A0A1X7V725"/>
<dbReference type="EnsemblMetazoa" id="XM_003385444.3">
    <property type="protein sequence ID" value="XP_003385492.1"/>
    <property type="gene ID" value="LOC100637877"/>
</dbReference>
<name>A0A1X7V725_AMPQE</name>
<dbReference type="Gene3D" id="2.60.40.790">
    <property type="match status" value="1"/>
</dbReference>
<feature type="domain" description="CS" evidence="3">
    <location>
        <begin position="215"/>
        <end position="306"/>
    </location>
</feature>
<feature type="compositionally biased region" description="Polar residues" evidence="2">
    <location>
        <begin position="189"/>
        <end position="200"/>
    </location>
</feature>
<dbReference type="PROSITE" id="PS51203">
    <property type="entry name" value="CS"/>
    <property type="match status" value="1"/>
</dbReference>
<dbReference type="KEGG" id="aqu:100637877"/>
<keyword evidence="5" id="KW-1185">Reference proteome</keyword>
<dbReference type="eggNOG" id="KOG2265">
    <property type="taxonomic scope" value="Eukaryota"/>
</dbReference>
<reference evidence="4" key="2">
    <citation type="submission" date="2017-05" db="UniProtKB">
        <authorList>
            <consortium name="EnsemblMetazoa"/>
        </authorList>
    </citation>
    <scope>IDENTIFICATION</scope>
</reference>
<evidence type="ECO:0000259" key="3">
    <source>
        <dbReference type="PROSITE" id="PS51203"/>
    </source>
</evidence>
<gene>
    <name evidence="4" type="primary">100637877</name>
</gene>
<dbReference type="InterPro" id="IPR007052">
    <property type="entry name" value="CS_dom"/>
</dbReference>
<keyword evidence="1" id="KW-0597">Phosphoprotein</keyword>